<dbReference type="OrthoDB" id="10445687at2759"/>
<proteinExistence type="predicted"/>
<sequence length="85" mass="9634">MTGKLLIVFCLMASSTRSQPMGPRVLGDIVQMQIAAPASTVPADTYRFEIDREEPREDPIQFITMCNLFRKYLYVPFGTTIFSNP</sequence>
<protein>
    <submittedName>
        <fullName evidence="2">Uncharacterized protein</fullName>
    </submittedName>
</protein>
<evidence type="ECO:0000313" key="2">
    <source>
        <dbReference type="EMBL" id="EFX68984.1"/>
    </source>
</evidence>
<reference evidence="2 3" key="1">
    <citation type="journal article" date="2011" name="Science">
        <title>The ecoresponsive genome of Daphnia pulex.</title>
        <authorList>
            <person name="Colbourne J.K."/>
            <person name="Pfrender M.E."/>
            <person name="Gilbert D."/>
            <person name="Thomas W.K."/>
            <person name="Tucker A."/>
            <person name="Oakley T.H."/>
            <person name="Tokishita S."/>
            <person name="Aerts A."/>
            <person name="Arnold G.J."/>
            <person name="Basu M.K."/>
            <person name="Bauer D.J."/>
            <person name="Caceres C.E."/>
            <person name="Carmel L."/>
            <person name="Casola C."/>
            <person name="Choi J.H."/>
            <person name="Detter J.C."/>
            <person name="Dong Q."/>
            <person name="Dusheyko S."/>
            <person name="Eads B.D."/>
            <person name="Frohlich T."/>
            <person name="Geiler-Samerotte K.A."/>
            <person name="Gerlach D."/>
            <person name="Hatcher P."/>
            <person name="Jogdeo S."/>
            <person name="Krijgsveld J."/>
            <person name="Kriventseva E.V."/>
            <person name="Kultz D."/>
            <person name="Laforsch C."/>
            <person name="Lindquist E."/>
            <person name="Lopez J."/>
            <person name="Manak J.R."/>
            <person name="Muller J."/>
            <person name="Pangilinan J."/>
            <person name="Patwardhan R.P."/>
            <person name="Pitluck S."/>
            <person name="Pritham E.J."/>
            <person name="Rechtsteiner A."/>
            <person name="Rho M."/>
            <person name="Rogozin I.B."/>
            <person name="Sakarya O."/>
            <person name="Salamov A."/>
            <person name="Schaack S."/>
            <person name="Shapiro H."/>
            <person name="Shiga Y."/>
            <person name="Skalitzky C."/>
            <person name="Smith Z."/>
            <person name="Souvorov A."/>
            <person name="Sung W."/>
            <person name="Tang Z."/>
            <person name="Tsuchiya D."/>
            <person name="Tu H."/>
            <person name="Vos H."/>
            <person name="Wang M."/>
            <person name="Wolf Y.I."/>
            <person name="Yamagata H."/>
            <person name="Yamada T."/>
            <person name="Ye Y."/>
            <person name="Shaw J.R."/>
            <person name="Andrews J."/>
            <person name="Crease T.J."/>
            <person name="Tang H."/>
            <person name="Lucas S.M."/>
            <person name="Robertson H.M."/>
            <person name="Bork P."/>
            <person name="Koonin E.V."/>
            <person name="Zdobnov E.M."/>
            <person name="Grigoriev I.V."/>
            <person name="Lynch M."/>
            <person name="Boore J.L."/>
        </authorList>
    </citation>
    <scope>NUCLEOTIDE SEQUENCE [LARGE SCALE GENOMIC DNA]</scope>
</reference>
<dbReference type="AlphaFoldDB" id="E9HH19"/>
<dbReference type="EMBL" id="GL732644">
    <property type="protein sequence ID" value="EFX68984.1"/>
    <property type="molecule type" value="Genomic_DNA"/>
</dbReference>
<evidence type="ECO:0000313" key="3">
    <source>
        <dbReference type="Proteomes" id="UP000000305"/>
    </source>
</evidence>
<accession>E9HH19</accession>
<dbReference type="InParanoid" id="E9HH19"/>
<evidence type="ECO:0000256" key="1">
    <source>
        <dbReference type="SAM" id="SignalP"/>
    </source>
</evidence>
<keyword evidence="1" id="KW-0732">Signal</keyword>
<name>E9HH19_DAPPU</name>
<feature type="chain" id="PRO_5003241144" evidence="1">
    <location>
        <begin position="19"/>
        <end position="85"/>
    </location>
</feature>
<dbReference type="Proteomes" id="UP000000305">
    <property type="component" value="Unassembled WGS sequence"/>
</dbReference>
<keyword evidence="3" id="KW-1185">Reference proteome</keyword>
<organism evidence="2 3">
    <name type="scientific">Daphnia pulex</name>
    <name type="common">Water flea</name>
    <dbReference type="NCBI Taxonomy" id="6669"/>
    <lineage>
        <taxon>Eukaryota</taxon>
        <taxon>Metazoa</taxon>
        <taxon>Ecdysozoa</taxon>
        <taxon>Arthropoda</taxon>
        <taxon>Crustacea</taxon>
        <taxon>Branchiopoda</taxon>
        <taxon>Diplostraca</taxon>
        <taxon>Cladocera</taxon>
        <taxon>Anomopoda</taxon>
        <taxon>Daphniidae</taxon>
        <taxon>Daphnia</taxon>
    </lineage>
</organism>
<dbReference type="HOGENOM" id="CLU_2514927_0_0_1"/>
<feature type="signal peptide" evidence="1">
    <location>
        <begin position="1"/>
        <end position="18"/>
    </location>
</feature>
<dbReference type="KEGG" id="dpx:DAPPUDRAFT_329581"/>
<gene>
    <name evidence="2" type="ORF">DAPPUDRAFT_329581</name>
</gene>